<dbReference type="AlphaFoldDB" id="A0AAV0JFZ6"/>
<sequence>MAEALAAEFGVQLANQLGFQSLVLEVDCLPLVEKLRHPDSNHTELGVISRRIISFLQETSSGRVDIMHARREANNAAHIMAHSETRWDSREVWIDRPPIFLVDQLILDDVTVAA</sequence>
<organism evidence="2 3">
    <name type="scientific">Linum tenue</name>
    <dbReference type="NCBI Taxonomy" id="586396"/>
    <lineage>
        <taxon>Eukaryota</taxon>
        <taxon>Viridiplantae</taxon>
        <taxon>Streptophyta</taxon>
        <taxon>Embryophyta</taxon>
        <taxon>Tracheophyta</taxon>
        <taxon>Spermatophyta</taxon>
        <taxon>Magnoliopsida</taxon>
        <taxon>eudicotyledons</taxon>
        <taxon>Gunneridae</taxon>
        <taxon>Pentapetalae</taxon>
        <taxon>rosids</taxon>
        <taxon>fabids</taxon>
        <taxon>Malpighiales</taxon>
        <taxon>Linaceae</taxon>
        <taxon>Linum</taxon>
    </lineage>
</organism>
<dbReference type="PANTHER" id="PTHR47074:SF11">
    <property type="entry name" value="REVERSE TRANSCRIPTASE-LIKE PROTEIN"/>
    <property type="match status" value="1"/>
</dbReference>
<reference evidence="2" key="1">
    <citation type="submission" date="2022-08" db="EMBL/GenBank/DDBJ databases">
        <authorList>
            <person name="Gutierrez-Valencia J."/>
        </authorList>
    </citation>
    <scope>NUCLEOTIDE SEQUENCE</scope>
</reference>
<evidence type="ECO:0000313" key="3">
    <source>
        <dbReference type="Proteomes" id="UP001154282"/>
    </source>
</evidence>
<comment type="caution">
    <text evidence="2">The sequence shown here is derived from an EMBL/GenBank/DDBJ whole genome shotgun (WGS) entry which is preliminary data.</text>
</comment>
<dbReference type="InterPro" id="IPR052929">
    <property type="entry name" value="RNase_H-like_EbsB-rel"/>
</dbReference>
<dbReference type="CDD" id="cd06222">
    <property type="entry name" value="RNase_H_like"/>
    <property type="match status" value="1"/>
</dbReference>
<dbReference type="PANTHER" id="PTHR47074">
    <property type="entry name" value="BNAC02G40300D PROTEIN"/>
    <property type="match status" value="1"/>
</dbReference>
<proteinExistence type="predicted"/>
<dbReference type="EMBL" id="CAMGYJ010000005">
    <property type="protein sequence ID" value="CAI0408543.1"/>
    <property type="molecule type" value="Genomic_DNA"/>
</dbReference>
<name>A0AAV0JFZ6_9ROSI</name>
<dbReference type="InterPro" id="IPR036397">
    <property type="entry name" value="RNaseH_sf"/>
</dbReference>
<protein>
    <recommendedName>
        <fullName evidence="1">RNase H type-1 domain-containing protein</fullName>
    </recommendedName>
</protein>
<accession>A0AAV0JFZ6</accession>
<dbReference type="GO" id="GO:0004523">
    <property type="term" value="F:RNA-DNA hybrid ribonuclease activity"/>
    <property type="evidence" value="ECO:0007669"/>
    <property type="project" value="InterPro"/>
</dbReference>
<dbReference type="InterPro" id="IPR002156">
    <property type="entry name" value="RNaseH_domain"/>
</dbReference>
<keyword evidence="3" id="KW-1185">Reference proteome</keyword>
<evidence type="ECO:0000259" key="1">
    <source>
        <dbReference type="Pfam" id="PF13456"/>
    </source>
</evidence>
<gene>
    <name evidence="2" type="ORF">LITE_LOCUS14011</name>
</gene>
<dbReference type="Gene3D" id="3.30.420.10">
    <property type="entry name" value="Ribonuclease H-like superfamily/Ribonuclease H"/>
    <property type="match status" value="1"/>
</dbReference>
<dbReference type="GO" id="GO:0003676">
    <property type="term" value="F:nucleic acid binding"/>
    <property type="evidence" value="ECO:0007669"/>
    <property type="project" value="InterPro"/>
</dbReference>
<dbReference type="Proteomes" id="UP001154282">
    <property type="component" value="Unassembled WGS sequence"/>
</dbReference>
<feature type="domain" description="RNase H type-1" evidence="1">
    <location>
        <begin position="1"/>
        <end position="82"/>
    </location>
</feature>
<dbReference type="Pfam" id="PF13456">
    <property type="entry name" value="RVT_3"/>
    <property type="match status" value="1"/>
</dbReference>
<dbReference type="InterPro" id="IPR044730">
    <property type="entry name" value="RNase_H-like_dom_plant"/>
</dbReference>
<evidence type="ECO:0000313" key="2">
    <source>
        <dbReference type="EMBL" id="CAI0408543.1"/>
    </source>
</evidence>